<evidence type="ECO:0000256" key="1">
    <source>
        <dbReference type="SAM" id="SignalP"/>
    </source>
</evidence>
<accession>F4RP67</accession>
<dbReference type="InParanoid" id="F4RP67"/>
<evidence type="ECO:0000313" key="2">
    <source>
        <dbReference type="EMBL" id="EGG05764.1"/>
    </source>
</evidence>
<proteinExistence type="predicted"/>
<name>F4RP67_MELLP</name>
<dbReference type="KEGG" id="mlr:MELLADRAFT_123865"/>
<dbReference type="Proteomes" id="UP000001072">
    <property type="component" value="Unassembled WGS sequence"/>
</dbReference>
<feature type="signal peptide" evidence="1">
    <location>
        <begin position="1"/>
        <end position="23"/>
    </location>
</feature>
<reference evidence="3" key="1">
    <citation type="journal article" date="2011" name="Proc. Natl. Acad. Sci. U.S.A.">
        <title>Obligate biotrophy features unraveled by the genomic analysis of rust fungi.</title>
        <authorList>
            <person name="Duplessis S."/>
            <person name="Cuomo C.A."/>
            <person name="Lin Y.-C."/>
            <person name="Aerts A."/>
            <person name="Tisserant E."/>
            <person name="Veneault-Fourrey C."/>
            <person name="Joly D.L."/>
            <person name="Hacquard S."/>
            <person name="Amselem J."/>
            <person name="Cantarel B.L."/>
            <person name="Chiu R."/>
            <person name="Coutinho P.M."/>
            <person name="Feau N."/>
            <person name="Field M."/>
            <person name="Frey P."/>
            <person name="Gelhaye E."/>
            <person name="Goldberg J."/>
            <person name="Grabherr M.G."/>
            <person name="Kodira C.D."/>
            <person name="Kohler A."/>
            <person name="Kuees U."/>
            <person name="Lindquist E.A."/>
            <person name="Lucas S.M."/>
            <person name="Mago R."/>
            <person name="Mauceli E."/>
            <person name="Morin E."/>
            <person name="Murat C."/>
            <person name="Pangilinan J.L."/>
            <person name="Park R."/>
            <person name="Pearson M."/>
            <person name="Quesneville H."/>
            <person name="Rouhier N."/>
            <person name="Sakthikumar S."/>
            <person name="Salamov A.A."/>
            <person name="Schmutz J."/>
            <person name="Selles B."/>
            <person name="Shapiro H."/>
            <person name="Tanguay P."/>
            <person name="Tuskan G.A."/>
            <person name="Henrissat B."/>
            <person name="Van de Peer Y."/>
            <person name="Rouze P."/>
            <person name="Ellis J.G."/>
            <person name="Dodds P.N."/>
            <person name="Schein J.E."/>
            <person name="Zhong S."/>
            <person name="Hamelin R.C."/>
            <person name="Grigoriev I.V."/>
            <person name="Szabo L.J."/>
            <person name="Martin F."/>
        </authorList>
    </citation>
    <scope>NUCLEOTIDE SEQUENCE [LARGE SCALE GENOMIC DNA]</scope>
    <source>
        <strain evidence="3">98AG31 / pathotype 3-4-7</strain>
    </source>
</reference>
<dbReference type="AlphaFoldDB" id="F4RP67"/>
<protein>
    <submittedName>
        <fullName evidence="2">Secreted protein</fullName>
    </submittedName>
</protein>
<dbReference type="RefSeq" id="XP_007410820.1">
    <property type="nucleotide sequence ID" value="XM_007410758.1"/>
</dbReference>
<feature type="chain" id="PRO_5003315399" evidence="1">
    <location>
        <begin position="24"/>
        <end position="141"/>
    </location>
</feature>
<keyword evidence="3" id="KW-1185">Reference proteome</keyword>
<sequence length="141" mass="15658">MSGKRSILVLHLLLVFLLAGDLGYHIFVDATTIDCNYGWTAAEPSPEGTVPYSCSTTDDKTYRCSKCGRDDHRLPSARNCVSDATGKVMNKGGLWACDVVLDVFSDSRKDGRQLICNQSASTDTYYCKSRNWPQQCRKESC</sequence>
<dbReference type="GeneID" id="18926507"/>
<keyword evidence="1" id="KW-0732">Signal</keyword>
<dbReference type="VEuPathDB" id="FungiDB:MELLADRAFT_123865"/>
<dbReference type="EMBL" id="GL883111">
    <property type="protein sequence ID" value="EGG05764.1"/>
    <property type="molecule type" value="Genomic_DNA"/>
</dbReference>
<dbReference type="HOGENOM" id="CLU_1740947_0_0_1"/>
<gene>
    <name evidence="2" type="ORF">MELLADRAFT_123865</name>
</gene>
<organism evidence="3">
    <name type="scientific">Melampsora larici-populina (strain 98AG31 / pathotype 3-4-7)</name>
    <name type="common">Poplar leaf rust fungus</name>
    <dbReference type="NCBI Taxonomy" id="747676"/>
    <lineage>
        <taxon>Eukaryota</taxon>
        <taxon>Fungi</taxon>
        <taxon>Dikarya</taxon>
        <taxon>Basidiomycota</taxon>
        <taxon>Pucciniomycotina</taxon>
        <taxon>Pucciniomycetes</taxon>
        <taxon>Pucciniales</taxon>
        <taxon>Melampsoraceae</taxon>
        <taxon>Melampsora</taxon>
    </lineage>
</organism>
<evidence type="ECO:0000313" key="3">
    <source>
        <dbReference type="Proteomes" id="UP000001072"/>
    </source>
</evidence>